<protein>
    <submittedName>
        <fullName evidence="3">DEAD/DEAH box helicase family protein</fullName>
    </submittedName>
</protein>
<evidence type="ECO:0000259" key="2">
    <source>
        <dbReference type="PROSITE" id="PS51194"/>
    </source>
</evidence>
<evidence type="ECO:0000313" key="4">
    <source>
        <dbReference type="Proteomes" id="UP000501408"/>
    </source>
</evidence>
<dbReference type="GO" id="GO:0004386">
    <property type="term" value="F:helicase activity"/>
    <property type="evidence" value="ECO:0007669"/>
    <property type="project" value="UniProtKB-KW"/>
</dbReference>
<organism evidence="3 4">
    <name type="scientific">Salinivibrio costicola</name>
    <name type="common">Vibrio costicola</name>
    <dbReference type="NCBI Taxonomy" id="51367"/>
    <lineage>
        <taxon>Bacteria</taxon>
        <taxon>Pseudomonadati</taxon>
        <taxon>Pseudomonadota</taxon>
        <taxon>Gammaproteobacteria</taxon>
        <taxon>Vibrionales</taxon>
        <taxon>Vibrionaceae</taxon>
        <taxon>Salinivibrio</taxon>
    </lineage>
</organism>
<name>A0ABX6K3D0_SALCS</name>
<dbReference type="PANTHER" id="PTHR47962">
    <property type="entry name" value="ATP-DEPENDENT HELICASE LHR-RELATED-RELATED"/>
    <property type="match status" value="1"/>
</dbReference>
<dbReference type="InterPro" id="IPR014001">
    <property type="entry name" value="Helicase_ATP-bd"/>
</dbReference>
<feature type="domain" description="Helicase C-terminal" evidence="2">
    <location>
        <begin position="441"/>
        <end position="590"/>
    </location>
</feature>
<dbReference type="PROSITE" id="PS51192">
    <property type="entry name" value="HELICASE_ATP_BIND_1"/>
    <property type="match status" value="1"/>
</dbReference>
<dbReference type="SUPFAM" id="SSF52540">
    <property type="entry name" value="P-loop containing nucleoside triphosphate hydrolases"/>
    <property type="match status" value="1"/>
</dbReference>
<dbReference type="InterPro" id="IPR001650">
    <property type="entry name" value="Helicase_C-like"/>
</dbReference>
<keyword evidence="3" id="KW-0067">ATP-binding</keyword>
<sequence length="817" mass="93229">MSLFGQSILISSSLTGYSSVSGQEVSTLTQHPDVLTTGSQQPLLPQLLHAINHANEIEITVSFIRLSGLTLILDALHEALERGASLKILTSDYLHITDPKALEQLLSLPGAELRVYQCQPNDGFHMKAYIFICNEQREGCAFIGSNNLSRQALTNAHEWALRYDLIKDNSYSQNQFSRIRQAFDYIFHHHQTTELTFEWVQQYIVRRNPPQVTHLFPSEIKEAIYPKPDQELALKALADTREQGYLRGLVVLATGMGKTWLSAFDAQQIKAERVLFVAHREEILRQAQSTFSQLLPDYSTGLYASKVRQKDADCLFASIQTIGKKEHLAQFDPSHFDYVVVDEFHHASAPIYRILLDYFKPQFMLGLTATPERSDQADILSLCDNNLVFERNLVHGIDNGALVPFHYYGIWDGHVDYTSIPWRNGKFDPEALEHQFASQLRAKHALETWNKYKQHRTLAFCVSTKHADYMADYFNRHGVTSAAVHSKSPLRRNQALSLLKDGQLKVLFTVDLFNEGVDLPSIDTVMMLRPSESKIVFLQQLGRGLRLAENKTHLVVMDFIGNHHSFLLKPMAILGASSIRQAVKKVKSPELPKGCFTNFDLEITDFWQKLAEQQRTTALEDLMYLEQKLGHRPTATEFYHEYKSLKKADKNHGSWFELVAAYEKDDKEVQKLIPYFEFLRQGVQKTSMTKCFKAITLRAFIALDGLLTPPSLNDLAEKSWYLLQHYPLLAERDILNKMKGEPANSTAWLAYWKNNPIAAFTKETKTAPAWFRVENNRFVLNCPVRQDDTEVLSSAIVELVDYLLTTYGQRGNKETSS</sequence>
<dbReference type="CDD" id="cd18799">
    <property type="entry name" value="SF2_C_EcoAI-like"/>
    <property type="match status" value="1"/>
</dbReference>
<reference evidence="3 4" key="1">
    <citation type="submission" date="2020-03" db="EMBL/GenBank/DDBJ databases">
        <title>Genome mining reveals the biosynthetic pathways of PHA and ectoines of the halophilic strain Salinivibrio costicola M318 isolated from fermented shrimp paste.</title>
        <authorList>
            <person name="Doan T.V."/>
            <person name="Tran L.T."/>
            <person name="Trieu T.A."/>
            <person name="Nguyen Q.V."/>
            <person name="Quach T.N."/>
            <person name="Phi T.Q."/>
            <person name="Kumar S."/>
        </authorList>
    </citation>
    <scope>NUCLEOTIDE SEQUENCE [LARGE SCALE GENOMIC DNA]</scope>
    <source>
        <strain evidence="3 4">M318</strain>
    </source>
</reference>
<dbReference type="InterPro" id="IPR052511">
    <property type="entry name" value="ATP-dep_Helicase"/>
</dbReference>
<dbReference type="Proteomes" id="UP000501408">
    <property type="component" value="Chromosome 1"/>
</dbReference>
<keyword evidence="3" id="KW-0547">Nucleotide-binding</keyword>
<dbReference type="Pfam" id="PF00271">
    <property type="entry name" value="Helicase_C"/>
    <property type="match status" value="1"/>
</dbReference>
<dbReference type="CDD" id="cd18032">
    <property type="entry name" value="DEXHc_RE_I_III_res"/>
    <property type="match status" value="1"/>
</dbReference>
<dbReference type="PANTHER" id="PTHR47962:SF4">
    <property type="entry name" value="HELICASE"/>
    <property type="match status" value="1"/>
</dbReference>
<keyword evidence="4" id="KW-1185">Reference proteome</keyword>
<dbReference type="InterPro" id="IPR027417">
    <property type="entry name" value="P-loop_NTPase"/>
</dbReference>
<accession>A0ABX6K3D0</accession>
<dbReference type="InterPro" id="IPR006935">
    <property type="entry name" value="Helicase/UvrB_N"/>
</dbReference>
<dbReference type="SMART" id="SM00487">
    <property type="entry name" value="DEXDc"/>
    <property type="match status" value="1"/>
</dbReference>
<dbReference type="Gene3D" id="3.40.50.300">
    <property type="entry name" value="P-loop containing nucleotide triphosphate hydrolases"/>
    <property type="match status" value="2"/>
</dbReference>
<keyword evidence="3" id="KW-0347">Helicase</keyword>
<evidence type="ECO:0000313" key="3">
    <source>
        <dbReference type="EMBL" id="QIR06063.1"/>
    </source>
</evidence>
<gene>
    <name evidence="3" type="ORF">HBA18_06575</name>
</gene>
<dbReference type="Pfam" id="PF13091">
    <property type="entry name" value="PLDc_2"/>
    <property type="match status" value="1"/>
</dbReference>
<feature type="domain" description="Helicase ATP-binding" evidence="1">
    <location>
        <begin position="239"/>
        <end position="389"/>
    </location>
</feature>
<dbReference type="SMART" id="SM00490">
    <property type="entry name" value="HELICc"/>
    <property type="match status" value="1"/>
</dbReference>
<evidence type="ECO:0000259" key="1">
    <source>
        <dbReference type="PROSITE" id="PS51192"/>
    </source>
</evidence>
<dbReference type="PROSITE" id="PS51194">
    <property type="entry name" value="HELICASE_CTER"/>
    <property type="match status" value="1"/>
</dbReference>
<dbReference type="InterPro" id="IPR025202">
    <property type="entry name" value="PLD-like_dom"/>
</dbReference>
<dbReference type="EMBL" id="CP050266">
    <property type="protein sequence ID" value="QIR06063.1"/>
    <property type="molecule type" value="Genomic_DNA"/>
</dbReference>
<dbReference type="SUPFAM" id="SSF56024">
    <property type="entry name" value="Phospholipase D/nuclease"/>
    <property type="match status" value="1"/>
</dbReference>
<dbReference type="Gene3D" id="3.30.870.10">
    <property type="entry name" value="Endonuclease Chain A"/>
    <property type="match status" value="1"/>
</dbReference>
<proteinExistence type="predicted"/>
<keyword evidence="3" id="KW-0378">Hydrolase</keyword>
<dbReference type="Pfam" id="PF04851">
    <property type="entry name" value="ResIII"/>
    <property type="match status" value="1"/>
</dbReference>